<dbReference type="AlphaFoldDB" id="A0A857JG85"/>
<dbReference type="InterPro" id="IPR011623">
    <property type="entry name" value="7TMR_DISM_rcpt_extracell_dom1"/>
</dbReference>
<keyword evidence="1" id="KW-0472">Membrane</keyword>
<feature type="transmembrane region" description="Helical" evidence="1">
    <location>
        <begin position="257"/>
        <end position="278"/>
    </location>
</feature>
<protein>
    <submittedName>
        <fullName evidence="3">Diguanylate cyclase</fullName>
    </submittedName>
</protein>
<dbReference type="SMART" id="SM00267">
    <property type="entry name" value="GGDEF"/>
    <property type="match status" value="1"/>
</dbReference>
<accession>A0A857JG85</accession>
<name>A0A857JG85_9BURK</name>
<dbReference type="Gene3D" id="2.60.40.2380">
    <property type="match status" value="1"/>
</dbReference>
<dbReference type="InterPro" id="IPR000160">
    <property type="entry name" value="GGDEF_dom"/>
</dbReference>
<feature type="transmembrane region" description="Helical" evidence="1">
    <location>
        <begin position="191"/>
        <end position="211"/>
    </location>
</feature>
<keyword evidence="1" id="KW-1133">Transmembrane helix</keyword>
<dbReference type="PANTHER" id="PTHR46663:SF2">
    <property type="entry name" value="GGDEF DOMAIN-CONTAINING PROTEIN"/>
    <property type="match status" value="1"/>
</dbReference>
<dbReference type="Proteomes" id="UP000464787">
    <property type="component" value="Chromosome"/>
</dbReference>
<evidence type="ECO:0000313" key="4">
    <source>
        <dbReference type="Proteomes" id="UP000464787"/>
    </source>
</evidence>
<dbReference type="EMBL" id="CP047650">
    <property type="protein sequence ID" value="QHJ01676.1"/>
    <property type="molecule type" value="Genomic_DNA"/>
</dbReference>
<dbReference type="SUPFAM" id="SSF55073">
    <property type="entry name" value="Nucleotide cyclase"/>
    <property type="match status" value="1"/>
</dbReference>
<dbReference type="Pfam" id="PF00990">
    <property type="entry name" value="GGDEF"/>
    <property type="match status" value="1"/>
</dbReference>
<dbReference type="InterPro" id="IPR052163">
    <property type="entry name" value="DGC-Regulatory_Protein"/>
</dbReference>
<reference evidence="3 4" key="1">
    <citation type="submission" date="2020-01" db="EMBL/GenBank/DDBJ databases">
        <title>Genome sequencing of strain KACC 21265.</title>
        <authorList>
            <person name="Heo J."/>
            <person name="Kim S.-J."/>
            <person name="Kim J.-S."/>
            <person name="Hong S.-B."/>
            <person name="Kwon S.-W."/>
        </authorList>
    </citation>
    <scope>NUCLEOTIDE SEQUENCE [LARGE SCALE GENOMIC DNA]</scope>
    <source>
        <strain evidence="3 4">KACC 21265</strain>
    </source>
</reference>
<dbReference type="KEGG" id="xyk:GT347_22275"/>
<dbReference type="PROSITE" id="PS50887">
    <property type="entry name" value="GGDEF"/>
    <property type="match status" value="1"/>
</dbReference>
<keyword evidence="1" id="KW-0812">Transmembrane</keyword>
<evidence type="ECO:0000256" key="1">
    <source>
        <dbReference type="SAM" id="Phobius"/>
    </source>
</evidence>
<dbReference type="InterPro" id="IPR029787">
    <property type="entry name" value="Nucleotide_cyclase"/>
</dbReference>
<dbReference type="Gene3D" id="3.30.70.270">
    <property type="match status" value="1"/>
</dbReference>
<gene>
    <name evidence="3" type="ORF">GT347_22275</name>
</gene>
<proteinExistence type="predicted"/>
<dbReference type="Pfam" id="PF07696">
    <property type="entry name" value="7TMR-DISMED2"/>
    <property type="match status" value="1"/>
</dbReference>
<organism evidence="3 4">
    <name type="scientific">Xylophilus rhododendri</name>
    <dbReference type="NCBI Taxonomy" id="2697032"/>
    <lineage>
        <taxon>Bacteria</taxon>
        <taxon>Pseudomonadati</taxon>
        <taxon>Pseudomonadota</taxon>
        <taxon>Betaproteobacteria</taxon>
        <taxon>Burkholderiales</taxon>
        <taxon>Xylophilus</taxon>
    </lineage>
</organism>
<feature type="transmembrane region" description="Helical" evidence="1">
    <location>
        <begin position="311"/>
        <end position="336"/>
    </location>
</feature>
<sequence>MPGGVPAVSGLSFFEDESRSLGIADVLKPANQARFAYPDAPLRGRESDRVLWFRLQVHLSDQASTGREWLLVVPTVSTHELSFYGPYDSQGRALAEPVVTGMSHPWSTRPASSEQMAWRLRLPDTQTYTLYFRVDSTFARIYDVRIWRTVRYLEDTQDERIFDGLSYGMLLGLVVYALVLLTIFREGIYGWYLASVVCALLALAGFNGHSLRYLFPHWPQAAWFCYMAMPPAWVFCKLQFGRRLLRLHHFAPWLEHIVRLMLGALVLATVLAFANIQVVWMFRLVQACVLLSTMVLLVGALSAVRRRYWPAVLYSLGVALLLAGISAIIVASWGWVAWTPDQMNITQAALVAELVVFAGATASRLRLVLQSERRLSARTEQLVEALGTDALTGAASRSGFHGRAEALLAEGRPFSLMLLDLDGFKAVNDSHGHAAGDAILQAVVRRMQALLRGEDMVARLGGDEFALLLPGGATRAQLAALTERLAESCAAPVDFEGRALSVGMSVGIASYPLNASGLDELLRLADQAMYRSKRQRRATRAGHAFAGERD</sequence>
<dbReference type="CDD" id="cd01949">
    <property type="entry name" value="GGDEF"/>
    <property type="match status" value="1"/>
</dbReference>
<feature type="transmembrane region" description="Helical" evidence="1">
    <location>
        <begin position="348"/>
        <end position="369"/>
    </location>
</feature>
<dbReference type="NCBIfam" id="TIGR00254">
    <property type="entry name" value="GGDEF"/>
    <property type="match status" value="1"/>
</dbReference>
<evidence type="ECO:0000313" key="3">
    <source>
        <dbReference type="EMBL" id="QHJ01676.1"/>
    </source>
</evidence>
<dbReference type="Pfam" id="PF07695">
    <property type="entry name" value="7TMR-DISM_7TM"/>
    <property type="match status" value="1"/>
</dbReference>
<feature type="transmembrane region" description="Helical" evidence="1">
    <location>
        <begin position="165"/>
        <end position="184"/>
    </location>
</feature>
<feature type="domain" description="GGDEF" evidence="2">
    <location>
        <begin position="412"/>
        <end position="544"/>
    </location>
</feature>
<feature type="transmembrane region" description="Helical" evidence="1">
    <location>
        <begin position="217"/>
        <end position="236"/>
    </location>
</feature>
<dbReference type="InterPro" id="IPR011622">
    <property type="entry name" value="7TMR_DISM_rcpt_extracell_dom2"/>
</dbReference>
<evidence type="ECO:0000259" key="2">
    <source>
        <dbReference type="PROSITE" id="PS50887"/>
    </source>
</evidence>
<feature type="transmembrane region" description="Helical" evidence="1">
    <location>
        <begin position="284"/>
        <end position="304"/>
    </location>
</feature>
<keyword evidence="4" id="KW-1185">Reference proteome</keyword>
<dbReference type="InterPro" id="IPR043128">
    <property type="entry name" value="Rev_trsase/Diguanyl_cyclase"/>
</dbReference>
<dbReference type="PANTHER" id="PTHR46663">
    <property type="entry name" value="DIGUANYLATE CYCLASE DGCT-RELATED"/>
    <property type="match status" value="1"/>
</dbReference>